<dbReference type="SMART" id="SM01398">
    <property type="entry name" value="Cornichon"/>
    <property type="match status" value="1"/>
</dbReference>
<dbReference type="SUPFAM" id="SSF54236">
    <property type="entry name" value="Ubiquitin-like"/>
    <property type="match status" value="1"/>
</dbReference>
<dbReference type="GO" id="GO:0005737">
    <property type="term" value="C:cytoplasm"/>
    <property type="evidence" value="ECO:0007669"/>
    <property type="project" value="UniProtKB-SubCell"/>
</dbReference>
<keyword evidence="2" id="KW-0963">Cytoplasm</keyword>
<dbReference type="GO" id="GO:0006950">
    <property type="term" value="P:response to stress"/>
    <property type="evidence" value="ECO:0007669"/>
    <property type="project" value="UniProtKB-ARBA"/>
</dbReference>
<dbReference type="EnsemblMetazoa" id="GMOY003071-RA">
    <property type="protein sequence ID" value="GMOY003071-PA"/>
    <property type="gene ID" value="GMOY003071"/>
</dbReference>
<evidence type="ECO:0000259" key="11">
    <source>
        <dbReference type="PROSITE" id="PS50011"/>
    </source>
</evidence>
<dbReference type="InterPro" id="IPR000626">
    <property type="entry name" value="Ubiquitin-like_dom"/>
</dbReference>
<keyword evidence="10" id="KW-1133">Transmembrane helix</keyword>
<dbReference type="InterPro" id="IPR041309">
    <property type="entry name" value="TBK1_CC1"/>
</dbReference>
<comment type="subcellular location">
    <subcellularLocation>
        <location evidence="1">Cytoplasm</location>
    </subcellularLocation>
</comment>
<feature type="domain" description="Protein kinase" evidence="11">
    <location>
        <begin position="143"/>
        <end position="448"/>
    </location>
</feature>
<dbReference type="InterPro" id="IPR041087">
    <property type="entry name" value="TBK1_ULD"/>
</dbReference>
<evidence type="ECO:0000313" key="14">
    <source>
        <dbReference type="Proteomes" id="UP000092444"/>
    </source>
</evidence>
<feature type="coiled-coil region" evidence="9">
    <location>
        <begin position="778"/>
        <end position="805"/>
    </location>
</feature>
<dbReference type="Proteomes" id="UP000092444">
    <property type="component" value="Unassembled WGS sequence"/>
</dbReference>
<dbReference type="GO" id="GO:0005524">
    <property type="term" value="F:ATP binding"/>
    <property type="evidence" value="ECO:0007669"/>
    <property type="project" value="UniProtKB-UniRule"/>
</dbReference>
<dbReference type="EMBL" id="CCAG010009633">
    <property type="status" value="NOT_ANNOTATED_CDS"/>
    <property type="molecule type" value="Genomic_DNA"/>
</dbReference>
<keyword evidence="6" id="KW-0418">Kinase</keyword>
<dbReference type="InterPro" id="IPR003377">
    <property type="entry name" value="Cornichon"/>
</dbReference>
<dbReference type="Pfam" id="PF03311">
    <property type="entry name" value="Cornichon"/>
    <property type="match status" value="1"/>
</dbReference>
<name>A0A1B0FH40_GLOMM</name>
<dbReference type="InterPro" id="IPR029071">
    <property type="entry name" value="Ubiquitin-like_domsf"/>
</dbReference>
<feature type="transmembrane region" description="Helical" evidence="10">
    <location>
        <begin position="123"/>
        <end position="143"/>
    </location>
</feature>
<keyword evidence="9" id="KW-0175">Coiled coil</keyword>
<dbReference type="GO" id="GO:0009967">
    <property type="term" value="P:positive regulation of signal transduction"/>
    <property type="evidence" value="ECO:0007669"/>
    <property type="project" value="UniProtKB-ARBA"/>
</dbReference>
<feature type="transmembrane region" description="Helical" evidence="10">
    <location>
        <begin position="7"/>
        <end position="31"/>
    </location>
</feature>
<evidence type="ECO:0000256" key="1">
    <source>
        <dbReference type="ARBA" id="ARBA00004496"/>
    </source>
</evidence>
<accession>A0A1B0FH40</accession>
<dbReference type="PhylomeDB" id="A0A1B0FH40"/>
<evidence type="ECO:0000256" key="10">
    <source>
        <dbReference type="SAM" id="Phobius"/>
    </source>
</evidence>
<keyword evidence="10" id="KW-0812">Transmembrane</keyword>
<dbReference type="Pfam" id="PF18396">
    <property type="entry name" value="TBK1_ULD"/>
    <property type="match status" value="1"/>
</dbReference>
<dbReference type="SMART" id="SM00220">
    <property type="entry name" value="S_TKc"/>
    <property type="match status" value="1"/>
</dbReference>
<dbReference type="PROSITE" id="PS50053">
    <property type="entry name" value="UBIQUITIN_2"/>
    <property type="match status" value="1"/>
</dbReference>
<dbReference type="GO" id="GO:0010628">
    <property type="term" value="P:positive regulation of gene expression"/>
    <property type="evidence" value="ECO:0007669"/>
    <property type="project" value="UniProtKB-ARBA"/>
</dbReference>
<proteinExistence type="predicted"/>
<dbReference type="InterPro" id="IPR033466">
    <property type="entry name" value="Cornichon_conserved"/>
</dbReference>
<feature type="transmembrane region" description="Helical" evidence="10">
    <location>
        <begin position="56"/>
        <end position="87"/>
    </location>
</feature>
<evidence type="ECO:0000256" key="6">
    <source>
        <dbReference type="ARBA" id="ARBA00022777"/>
    </source>
</evidence>
<dbReference type="CDD" id="cd12219">
    <property type="entry name" value="Ubl_TBK1_like"/>
    <property type="match status" value="1"/>
</dbReference>
<reference evidence="13" key="1">
    <citation type="submission" date="2020-05" db="UniProtKB">
        <authorList>
            <consortium name="EnsemblMetazoa"/>
        </authorList>
    </citation>
    <scope>IDENTIFICATION</scope>
    <source>
        <strain evidence="13">Yale</strain>
    </source>
</reference>
<keyword evidence="5 8" id="KW-0547">Nucleotide-binding</keyword>
<evidence type="ECO:0000256" key="3">
    <source>
        <dbReference type="ARBA" id="ARBA00022527"/>
    </source>
</evidence>
<dbReference type="PROSITE" id="PS01340">
    <property type="entry name" value="CORNICHON"/>
    <property type="match status" value="1"/>
</dbReference>
<dbReference type="VEuPathDB" id="VectorBase:GMOY003071"/>
<dbReference type="FunFam" id="3.30.200.20:FF:000106">
    <property type="entry name" value="serine/threonine-protein kinase TBK1 isoform X1"/>
    <property type="match status" value="1"/>
</dbReference>
<keyword evidence="14" id="KW-1185">Reference proteome</keyword>
<keyword evidence="10" id="KW-0472">Membrane</keyword>
<evidence type="ECO:0000256" key="9">
    <source>
        <dbReference type="SAM" id="Coils"/>
    </source>
</evidence>
<dbReference type="Gene3D" id="1.20.1270.420">
    <property type="match status" value="1"/>
</dbReference>
<organism evidence="13 14">
    <name type="scientific">Glossina morsitans morsitans</name>
    <name type="common">Savannah tsetse fly</name>
    <dbReference type="NCBI Taxonomy" id="37546"/>
    <lineage>
        <taxon>Eukaryota</taxon>
        <taxon>Metazoa</taxon>
        <taxon>Ecdysozoa</taxon>
        <taxon>Arthropoda</taxon>
        <taxon>Hexapoda</taxon>
        <taxon>Insecta</taxon>
        <taxon>Pterygota</taxon>
        <taxon>Neoptera</taxon>
        <taxon>Endopterygota</taxon>
        <taxon>Diptera</taxon>
        <taxon>Brachycera</taxon>
        <taxon>Muscomorpha</taxon>
        <taxon>Hippoboscoidea</taxon>
        <taxon>Glossinidae</taxon>
        <taxon>Glossina</taxon>
    </lineage>
</organism>
<protein>
    <recommendedName>
        <fullName evidence="15">Protein kinase domain-containing protein</fullName>
    </recommendedName>
</protein>
<dbReference type="GO" id="GO:0004674">
    <property type="term" value="F:protein serine/threonine kinase activity"/>
    <property type="evidence" value="ECO:0007669"/>
    <property type="project" value="UniProtKB-KW"/>
</dbReference>
<dbReference type="Pfam" id="PF00069">
    <property type="entry name" value="Pkinase"/>
    <property type="match status" value="1"/>
</dbReference>
<sequence>MAFNFTAFSYIVALIGDAFLIFFAIFHVIAFDELKTDYKNPIDQCNSLNPLVLPEYLLHIFLNILFLACGEWFSLCINIPLIAYHIWRYKNRPVMTGPGLYDPTTVLASDNLTKNIREGWIKLAIYLISFFYYIYGGSLNYVWCTTSVLGKGATGSVFQGVNKITGESVAVKTFNPYSHMRPPDVQMREFEALKKVNHENIVKLLAIEEDQEGRGKVIVMELCTGGSLFNILDDPENSYGLPEKEFLLVLEHLCAGMKHLRDNKLVHRDLKPGNIMKFISEDGHTIYKLTDFGAARELEDNQPFASLYGTEEYLHPDLYERAVLRKSINRSFTANVDLWSIGVTLYHVATGNLPFRPYGGRKNRETMHQITTKKASGVISGTQLSENGPIEWSTTLPAHCHLSEGLKTLVTPLLAGLLEENREKTWSFDRFFQEVTNILRKRVIHVFYTNRTSSVEIFLEPEELIEHFRERVLMQTKVPMERQILLFNNEHLEKKVTPHTIGEYNNNNLKRLIIPFVAKAFPATYTENPIFLYSNDDNNVQLPQQLDLPKFPVFPNNVSVENDASLAKAACSVGHECKRRVDTFTTIDILIKKAVAQFIETLTTTITLLIKKTKNFDKLITTVIEYVDAVKCMSKMTKGEEELNPLLYKLEKLRTEFEGAADVIMQLHTNFVMGDQLNDQWSSAMHGKHCPCRTRASAQAKYLIERLRDSWQHLLRDRATRTLTYNDEQFHALEKIKVDRNGKRIKSLLLDDVKPSVAQMAECLADWYKLAQTVYLKSEILEKDVREYERNLDILKEDLYKIKTDIQKDMDAKLFNNSNQLLKIEQKNRLRFMQQQQEEIMALMKENRQFIGMLQELGTNLGSSLTGTLKI</sequence>
<dbReference type="InterPro" id="IPR011009">
    <property type="entry name" value="Kinase-like_dom_sf"/>
</dbReference>
<dbReference type="FunFam" id="1.10.510.10:FF:000100">
    <property type="entry name" value="inhibitor of nuclear factor kappa-B kinase subunit epsilon"/>
    <property type="match status" value="1"/>
</dbReference>
<dbReference type="Gene3D" id="3.10.20.90">
    <property type="entry name" value="Phosphatidylinositol 3-kinase Catalytic Subunit, Chain A, domain 1"/>
    <property type="match status" value="1"/>
</dbReference>
<dbReference type="PROSITE" id="PS00107">
    <property type="entry name" value="PROTEIN_KINASE_ATP"/>
    <property type="match status" value="1"/>
</dbReference>
<dbReference type="InterPro" id="IPR000719">
    <property type="entry name" value="Prot_kinase_dom"/>
</dbReference>
<dbReference type="PROSITE" id="PS50011">
    <property type="entry name" value="PROTEIN_KINASE_DOM"/>
    <property type="match status" value="1"/>
</dbReference>
<dbReference type="FunFam" id="1.20.1270.420:FF:000003">
    <property type="entry name" value="IKK epsilon"/>
    <property type="match status" value="1"/>
</dbReference>
<evidence type="ECO:0000256" key="2">
    <source>
        <dbReference type="ARBA" id="ARBA00022490"/>
    </source>
</evidence>
<dbReference type="InterPro" id="IPR051180">
    <property type="entry name" value="IKK"/>
</dbReference>
<feature type="domain" description="Ubiquitin-like" evidence="12">
    <location>
        <begin position="444"/>
        <end position="505"/>
    </location>
</feature>
<dbReference type="PANTHER" id="PTHR22969:SF15">
    <property type="entry name" value="FI05319P"/>
    <property type="match status" value="1"/>
</dbReference>
<evidence type="ECO:0008006" key="15">
    <source>
        <dbReference type="Google" id="ProtNLM"/>
    </source>
</evidence>
<dbReference type="GO" id="GO:0045089">
    <property type="term" value="P:positive regulation of innate immune response"/>
    <property type="evidence" value="ECO:0007669"/>
    <property type="project" value="UniProtKB-ARBA"/>
</dbReference>
<evidence type="ECO:0000256" key="8">
    <source>
        <dbReference type="PROSITE-ProRule" id="PRU10141"/>
    </source>
</evidence>
<dbReference type="Gene3D" id="3.30.200.20">
    <property type="entry name" value="Phosphorylase Kinase, domain 1"/>
    <property type="match status" value="1"/>
</dbReference>
<keyword evidence="3" id="KW-0723">Serine/threonine-protein kinase</keyword>
<dbReference type="STRING" id="37546.A0A1B0FH40"/>
<keyword evidence="4" id="KW-0808">Transferase</keyword>
<dbReference type="SUPFAM" id="SSF56112">
    <property type="entry name" value="Protein kinase-like (PK-like)"/>
    <property type="match status" value="1"/>
</dbReference>
<dbReference type="PANTHER" id="PTHR22969">
    <property type="entry name" value="IKB KINASE"/>
    <property type="match status" value="1"/>
</dbReference>
<evidence type="ECO:0000256" key="5">
    <source>
        <dbReference type="ARBA" id="ARBA00022741"/>
    </source>
</evidence>
<dbReference type="AlphaFoldDB" id="A0A1B0FH40"/>
<dbReference type="GO" id="GO:0016192">
    <property type="term" value="P:vesicle-mediated transport"/>
    <property type="evidence" value="ECO:0007669"/>
    <property type="project" value="InterPro"/>
</dbReference>
<dbReference type="Gene3D" id="1.10.510.10">
    <property type="entry name" value="Transferase(Phosphotransferase) domain 1"/>
    <property type="match status" value="1"/>
</dbReference>
<evidence type="ECO:0000259" key="12">
    <source>
        <dbReference type="PROSITE" id="PS50053"/>
    </source>
</evidence>
<dbReference type="Pfam" id="PF18394">
    <property type="entry name" value="TBK1_CCD1"/>
    <property type="match status" value="1"/>
</dbReference>
<keyword evidence="7 8" id="KW-0067">ATP-binding</keyword>
<evidence type="ECO:0000256" key="4">
    <source>
        <dbReference type="ARBA" id="ARBA00022679"/>
    </source>
</evidence>
<dbReference type="InterPro" id="IPR017441">
    <property type="entry name" value="Protein_kinase_ATP_BS"/>
</dbReference>
<evidence type="ECO:0000313" key="13">
    <source>
        <dbReference type="EnsemblMetazoa" id="GMOY003071-PA"/>
    </source>
</evidence>
<evidence type="ECO:0000256" key="7">
    <source>
        <dbReference type="ARBA" id="ARBA00022840"/>
    </source>
</evidence>
<feature type="binding site" evidence="8">
    <location>
        <position position="172"/>
    </location>
    <ligand>
        <name>ATP</name>
        <dbReference type="ChEBI" id="CHEBI:30616"/>
    </ligand>
</feature>